<dbReference type="GO" id="GO:0006891">
    <property type="term" value="P:intra-Golgi vesicle-mediated transport"/>
    <property type="evidence" value="ECO:0007669"/>
    <property type="project" value="InterPro"/>
</dbReference>
<evidence type="ECO:0000256" key="4">
    <source>
        <dbReference type="ARBA" id="ARBA00023136"/>
    </source>
</evidence>
<dbReference type="GO" id="GO:0000139">
    <property type="term" value="C:Golgi membrane"/>
    <property type="evidence" value="ECO:0007669"/>
    <property type="project" value="UniProtKB-SubCell"/>
</dbReference>
<evidence type="ECO:0000259" key="6">
    <source>
        <dbReference type="Pfam" id="PF10392"/>
    </source>
</evidence>
<dbReference type="InterPro" id="IPR048485">
    <property type="entry name" value="COG5_helical"/>
</dbReference>
<feature type="region of interest" description="Disordered" evidence="5">
    <location>
        <begin position="228"/>
        <end position="248"/>
    </location>
</feature>
<evidence type="ECO:0000256" key="2">
    <source>
        <dbReference type="ARBA" id="ARBA00020974"/>
    </source>
</evidence>
<dbReference type="Pfam" id="PF10392">
    <property type="entry name" value="COG5_N"/>
    <property type="match status" value="1"/>
</dbReference>
<feature type="domain" description="Conserved oligomeric Golgi complex subunit 5 helical" evidence="7">
    <location>
        <begin position="249"/>
        <end position="463"/>
    </location>
</feature>
<feature type="non-terminal residue" evidence="8">
    <location>
        <position position="1"/>
    </location>
</feature>
<dbReference type="Pfam" id="PF20649">
    <property type="entry name" value="COG5_C"/>
    <property type="match status" value="1"/>
</dbReference>
<dbReference type="OrthoDB" id="18786at2759"/>
<organism evidence="8 9">
    <name type="scientific">Sistotremastrum niveocremeum HHB9708</name>
    <dbReference type="NCBI Taxonomy" id="1314777"/>
    <lineage>
        <taxon>Eukaryota</taxon>
        <taxon>Fungi</taxon>
        <taxon>Dikarya</taxon>
        <taxon>Basidiomycota</taxon>
        <taxon>Agaricomycotina</taxon>
        <taxon>Agaricomycetes</taxon>
        <taxon>Sistotremastrales</taxon>
        <taxon>Sistotremastraceae</taxon>
        <taxon>Sertulicium</taxon>
        <taxon>Sertulicium niveocremeum</taxon>
    </lineage>
</organism>
<evidence type="ECO:0000313" key="8">
    <source>
        <dbReference type="EMBL" id="KZS98378.1"/>
    </source>
</evidence>
<evidence type="ECO:0000313" key="9">
    <source>
        <dbReference type="Proteomes" id="UP000076722"/>
    </source>
</evidence>
<feature type="domain" description="Conserved oligomeric Golgi complex subunit 5 N-terminal" evidence="6">
    <location>
        <begin position="3"/>
        <end position="153"/>
    </location>
</feature>
<evidence type="ECO:0000256" key="1">
    <source>
        <dbReference type="ARBA" id="ARBA00004395"/>
    </source>
</evidence>
<dbReference type="GO" id="GO:0017119">
    <property type="term" value="C:Golgi transport complex"/>
    <property type="evidence" value="ECO:0007669"/>
    <property type="project" value="InterPro"/>
</dbReference>
<dbReference type="Proteomes" id="UP000076722">
    <property type="component" value="Unassembled WGS sequence"/>
</dbReference>
<gene>
    <name evidence="8" type="ORF">SISNIDRAFT_404472</name>
</gene>
<dbReference type="PANTHER" id="PTHR13228">
    <property type="entry name" value="CONSERVED OLIGOMERIC GOLGI COMPLEX COMPONENT 5"/>
    <property type="match status" value="1"/>
</dbReference>
<dbReference type="AlphaFoldDB" id="A0A165A232"/>
<dbReference type="InterPro" id="IPR019465">
    <property type="entry name" value="Cog5"/>
</dbReference>
<accession>A0A165A232</accession>
<protein>
    <recommendedName>
        <fullName evidence="2">Conserved oligomeric Golgi complex subunit 5</fullName>
    </recommendedName>
</protein>
<evidence type="ECO:0000256" key="3">
    <source>
        <dbReference type="ARBA" id="ARBA00023034"/>
    </source>
</evidence>
<dbReference type="PANTHER" id="PTHR13228:SF3">
    <property type="entry name" value="CONSERVED OLIGOMERIC GOLGI COMPLEX SUBUNIT 5"/>
    <property type="match status" value="1"/>
</dbReference>
<reference evidence="8 9" key="1">
    <citation type="journal article" date="2016" name="Mol. Biol. Evol.">
        <title>Comparative Genomics of Early-Diverging Mushroom-Forming Fungi Provides Insights into the Origins of Lignocellulose Decay Capabilities.</title>
        <authorList>
            <person name="Nagy L.G."/>
            <person name="Riley R."/>
            <person name="Tritt A."/>
            <person name="Adam C."/>
            <person name="Daum C."/>
            <person name="Floudas D."/>
            <person name="Sun H."/>
            <person name="Yadav J.S."/>
            <person name="Pangilinan J."/>
            <person name="Larsson K.H."/>
            <person name="Matsuura K."/>
            <person name="Barry K."/>
            <person name="Labutti K."/>
            <person name="Kuo R."/>
            <person name="Ohm R.A."/>
            <person name="Bhattacharya S.S."/>
            <person name="Shirouzu T."/>
            <person name="Yoshinaga Y."/>
            <person name="Martin F.M."/>
            <person name="Grigoriev I.V."/>
            <person name="Hibbett D.S."/>
        </authorList>
    </citation>
    <scope>NUCLEOTIDE SEQUENCE [LARGE SCALE GENOMIC DNA]</scope>
    <source>
        <strain evidence="8 9">HHB9708</strain>
    </source>
</reference>
<evidence type="ECO:0000259" key="7">
    <source>
        <dbReference type="Pfam" id="PF20649"/>
    </source>
</evidence>
<keyword evidence="4" id="KW-0472">Membrane</keyword>
<name>A0A165A232_9AGAM</name>
<keyword evidence="3" id="KW-0333">Golgi apparatus</keyword>
<evidence type="ECO:0000256" key="5">
    <source>
        <dbReference type="SAM" id="MobiDB-lite"/>
    </source>
</evidence>
<proteinExistence type="predicted"/>
<dbReference type="InterPro" id="IPR049176">
    <property type="entry name" value="COG5_N"/>
</dbReference>
<keyword evidence="9" id="KW-1185">Reference proteome</keyword>
<dbReference type="STRING" id="1314777.A0A165A232"/>
<comment type="subcellular location">
    <subcellularLocation>
        <location evidence="1">Golgi apparatus membrane</location>
        <topology evidence="1">Peripheral membrane protein</topology>
    </subcellularLocation>
</comment>
<sequence>DYSAFTAETFDPHRHAHEILAGEAGLLQHSGSKGRHTKTTSLLDSALGKDDISVAISKLNFSIDDVSKQIKSVVFEYHESLLQEAARVSELDGSFNTVKGGLDELSLSLEKLRSKIRDPYHNLSTLVLRFRRLQQASDVFRRAGRFVTLSRRLEFQMEELQSAVSLNGDQGFSAVSVTRAEELYEGDRERVIAKAALSIAELGQKVYAMDQAPTNALMTVVLLGTPLRSDASPERSQSEDEDNENPIPLRDIRIINQHLPLIESSQKKISAEMQNMVLSGLADLNQSRIASALQTAYNLRSLPELVQSLVMDLTEAVRVRISSAFDVSKISKELKKDAAPSSPNLAYRSRVRNEPTTLTAPQWTQALWGRMEALIEELAGCCIKARVYALEKVLKLKKDPVTQVPFLDEALNVLDNRPSSTFWAVLAQALEKQLRDAARSNNFIQQTLSQGYPRFLRLFHEFFAKIAVQTDTVFTETQQSPETILVLRALSPFEALYLSRSTNKLNEATAQSLSGGIRSPPSMSEGLAVARTIVNELDAARFDPLLARSVARNVANVLNHFVTRISTMIAKDRPSYSLTGPVASPQQLLNIQLTTALYHCWARLDTLGNEYPPAIVSILSPAVKKLKDAFESIVDPLLASIRRETGAVIARLHKLNLGKSLGDAPTMGATSSYIKELSDKLVFVRGELISKFNVGELSNTWLLSIASHVVRTFVLHASIAKPLNESGKLQLTSDMTELEFSISAFLGDNAQSRTGLKLQSIGTEYKMLRAMRQILFLDNKSLSDPTKTGDLPPLVVLHHILVRSPIDLPHALHGWQESEYVKWVGEHEEEDALSLVESDLEQWEKLNGEGTPEGIESLGLARTVIQTAKSSTGVDS</sequence>
<dbReference type="EMBL" id="KV419395">
    <property type="protein sequence ID" value="KZS98378.1"/>
    <property type="molecule type" value="Genomic_DNA"/>
</dbReference>